<evidence type="ECO:0000313" key="2">
    <source>
        <dbReference type="Proteomes" id="UP000031572"/>
    </source>
</evidence>
<dbReference type="AlphaFoldDB" id="A0A0C2BEZ5"/>
<proteinExistence type="predicted"/>
<accession>A0A0C2BEZ5</accession>
<evidence type="ECO:0000313" key="1">
    <source>
        <dbReference type="EMBL" id="KIF79805.1"/>
    </source>
</evidence>
<gene>
    <name evidence="1" type="ORF">TSA66_01495</name>
</gene>
<reference evidence="1 2" key="1">
    <citation type="submission" date="2014-12" db="EMBL/GenBank/DDBJ databases">
        <title>Denitrispirillum autotrophicum gen. nov., sp. nov., Denitrifying, Facultatively Autotrophic Bacteria Isolated from Rice Paddy Soil.</title>
        <authorList>
            <person name="Ishii S."/>
            <person name="Ashida N."/>
            <person name="Ohno H."/>
            <person name="Otsuka S."/>
            <person name="Yokota A."/>
            <person name="Senoo K."/>
        </authorList>
    </citation>
    <scope>NUCLEOTIDE SEQUENCE [LARGE SCALE GENOMIC DNA]</scope>
    <source>
        <strain evidence="1 2">TSA66</strain>
    </source>
</reference>
<dbReference type="Proteomes" id="UP000031572">
    <property type="component" value="Unassembled WGS sequence"/>
</dbReference>
<organism evidence="1 2">
    <name type="scientific">Noviherbaspirillum autotrophicum</name>
    <dbReference type="NCBI Taxonomy" id="709839"/>
    <lineage>
        <taxon>Bacteria</taxon>
        <taxon>Pseudomonadati</taxon>
        <taxon>Pseudomonadota</taxon>
        <taxon>Betaproteobacteria</taxon>
        <taxon>Burkholderiales</taxon>
        <taxon>Oxalobacteraceae</taxon>
        <taxon>Noviherbaspirillum</taxon>
    </lineage>
</organism>
<name>A0A0C2BEZ5_9BURK</name>
<protein>
    <submittedName>
        <fullName evidence="1">Uncharacterized protein</fullName>
    </submittedName>
</protein>
<dbReference type="RefSeq" id="WP_040038719.1">
    <property type="nucleotide sequence ID" value="NZ_JWJG01000028.1"/>
</dbReference>
<keyword evidence="2" id="KW-1185">Reference proteome</keyword>
<dbReference type="OrthoDB" id="10001036at2"/>
<comment type="caution">
    <text evidence="1">The sequence shown here is derived from an EMBL/GenBank/DDBJ whole genome shotgun (WGS) entry which is preliminary data.</text>
</comment>
<dbReference type="EMBL" id="JWJG01000028">
    <property type="protein sequence ID" value="KIF79805.1"/>
    <property type="molecule type" value="Genomic_DNA"/>
</dbReference>
<sequence>MLLFLLWAVLALAALAGAGYSHYRYRVIHNQYYERLFASNRDASDGADIGHHPRRANPVSVVTLVLVSLLVPVSLVI</sequence>